<evidence type="ECO:0000256" key="1">
    <source>
        <dbReference type="SAM" id="MobiDB-lite"/>
    </source>
</evidence>
<reference evidence="2 3" key="1">
    <citation type="submission" date="2019-04" db="EMBL/GenBank/DDBJ databases">
        <title>High contiguity whole genome sequence and gene annotation resource for two Venturia nashicola isolates.</title>
        <authorList>
            <person name="Prokchorchik M."/>
            <person name="Won K."/>
            <person name="Lee Y."/>
            <person name="Choi E.D."/>
            <person name="Segonzac C."/>
            <person name="Sohn K.H."/>
        </authorList>
    </citation>
    <scope>NUCLEOTIDE SEQUENCE [LARGE SCALE GENOMIC DNA]</scope>
    <source>
        <strain evidence="2 3">PRI2</strain>
    </source>
</reference>
<organism evidence="2 3">
    <name type="scientific">Venturia nashicola</name>
    <dbReference type="NCBI Taxonomy" id="86259"/>
    <lineage>
        <taxon>Eukaryota</taxon>
        <taxon>Fungi</taxon>
        <taxon>Dikarya</taxon>
        <taxon>Ascomycota</taxon>
        <taxon>Pezizomycotina</taxon>
        <taxon>Dothideomycetes</taxon>
        <taxon>Pleosporomycetidae</taxon>
        <taxon>Venturiales</taxon>
        <taxon>Venturiaceae</taxon>
        <taxon>Venturia</taxon>
    </lineage>
</organism>
<feature type="compositionally biased region" description="Polar residues" evidence="1">
    <location>
        <begin position="1"/>
        <end position="45"/>
    </location>
</feature>
<dbReference type="Proteomes" id="UP000298493">
    <property type="component" value="Unassembled WGS sequence"/>
</dbReference>
<feature type="region of interest" description="Disordered" evidence="1">
    <location>
        <begin position="1"/>
        <end position="48"/>
    </location>
</feature>
<dbReference type="OrthoDB" id="5544375at2759"/>
<feature type="region of interest" description="Disordered" evidence="1">
    <location>
        <begin position="70"/>
        <end position="112"/>
    </location>
</feature>
<dbReference type="EMBL" id="SNSC02000012">
    <property type="protein sequence ID" value="TID19709.1"/>
    <property type="molecule type" value="Genomic_DNA"/>
</dbReference>
<gene>
    <name evidence="2" type="ORF">E6O75_ATG07047</name>
</gene>
<evidence type="ECO:0000313" key="2">
    <source>
        <dbReference type="EMBL" id="TID19709.1"/>
    </source>
</evidence>
<feature type="compositionally biased region" description="Low complexity" evidence="1">
    <location>
        <begin position="81"/>
        <end position="92"/>
    </location>
</feature>
<name>A0A4Z1PD62_9PEZI</name>
<keyword evidence="3" id="KW-1185">Reference proteome</keyword>
<accession>A0A4Z1PD62</accession>
<feature type="compositionally biased region" description="Basic and acidic residues" evidence="1">
    <location>
        <begin position="70"/>
        <end position="79"/>
    </location>
</feature>
<dbReference type="InterPro" id="IPR012471">
    <property type="entry name" value="DUF1690"/>
</dbReference>
<proteinExistence type="predicted"/>
<comment type="caution">
    <text evidence="2">The sequence shown here is derived from an EMBL/GenBank/DDBJ whole genome shotgun (WGS) entry which is preliminary data.</text>
</comment>
<protein>
    <submittedName>
        <fullName evidence="2">DUF1690-domain-containing protein</fullName>
    </submittedName>
</protein>
<dbReference type="AlphaFoldDB" id="A0A4Z1PD62"/>
<dbReference type="Pfam" id="PF07956">
    <property type="entry name" value="DUF1690"/>
    <property type="match status" value="1"/>
</dbReference>
<evidence type="ECO:0000313" key="3">
    <source>
        <dbReference type="Proteomes" id="UP000298493"/>
    </source>
</evidence>
<feature type="compositionally biased region" description="Basic and acidic residues" evidence="1">
    <location>
        <begin position="97"/>
        <end position="110"/>
    </location>
</feature>
<sequence length="184" mass="20664">MGAGNSKPSPELSQHVFSANTPTRFSGEISSSLQDSPQSDTTRSANLEFKIQSRVTSELERLAAEEANKLKEISDKVSQDSESTPSSEESPTLFDRVTGEAAEKQRKADLSHTSVSKEIANLKAKLEQRKKLESLDPAVEKAKAELVQCLRENDRRPLDCWQAREAFKREVSRLERDFVERTVR</sequence>